<keyword evidence="7" id="KW-1185">Reference proteome</keyword>
<dbReference type="SUPFAM" id="SSF46689">
    <property type="entry name" value="Homeodomain-like"/>
    <property type="match status" value="1"/>
</dbReference>
<evidence type="ECO:0000313" key="7">
    <source>
        <dbReference type="Proteomes" id="UP001527866"/>
    </source>
</evidence>
<evidence type="ECO:0000256" key="1">
    <source>
        <dbReference type="ARBA" id="ARBA00023015"/>
    </source>
</evidence>
<dbReference type="InterPro" id="IPR011075">
    <property type="entry name" value="TetR_C"/>
</dbReference>
<evidence type="ECO:0000256" key="3">
    <source>
        <dbReference type="ARBA" id="ARBA00023163"/>
    </source>
</evidence>
<comment type="caution">
    <text evidence="6">The sequence shown here is derived from an EMBL/GenBank/DDBJ whole genome shotgun (WGS) entry which is preliminary data.</text>
</comment>
<dbReference type="PROSITE" id="PS50977">
    <property type="entry name" value="HTH_TETR_2"/>
    <property type="match status" value="1"/>
</dbReference>
<reference evidence="6 7" key="1">
    <citation type="submission" date="2023-01" db="EMBL/GenBank/DDBJ databases">
        <title>Draft genome sequence of Nocardiopsis sp. RSe5-2 isolated from halophytes.</title>
        <authorList>
            <person name="Duangmal K."/>
            <person name="Chantavorakit T."/>
        </authorList>
    </citation>
    <scope>NUCLEOTIDE SEQUENCE [LARGE SCALE GENOMIC DNA]</scope>
    <source>
        <strain evidence="6 7">RSe5-2</strain>
    </source>
</reference>
<evidence type="ECO:0000256" key="2">
    <source>
        <dbReference type="ARBA" id="ARBA00023125"/>
    </source>
</evidence>
<dbReference type="PROSITE" id="PS01081">
    <property type="entry name" value="HTH_TETR_1"/>
    <property type="match status" value="1"/>
</dbReference>
<name>A0ABT4U4P0_9ACTN</name>
<dbReference type="InterPro" id="IPR001647">
    <property type="entry name" value="HTH_TetR"/>
</dbReference>
<keyword evidence="1" id="KW-0805">Transcription regulation</keyword>
<dbReference type="Gene3D" id="1.10.10.60">
    <property type="entry name" value="Homeodomain-like"/>
    <property type="match status" value="1"/>
</dbReference>
<accession>A0ABT4U4P0</accession>
<evidence type="ECO:0000256" key="4">
    <source>
        <dbReference type="PROSITE-ProRule" id="PRU00335"/>
    </source>
</evidence>
<dbReference type="PANTHER" id="PTHR47506:SF1">
    <property type="entry name" value="HTH-TYPE TRANSCRIPTIONAL REGULATOR YJDC"/>
    <property type="match status" value="1"/>
</dbReference>
<proteinExistence type="predicted"/>
<dbReference type="Pfam" id="PF00440">
    <property type="entry name" value="TetR_N"/>
    <property type="match status" value="1"/>
</dbReference>
<dbReference type="InterPro" id="IPR036271">
    <property type="entry name" value="Tet_transcr_reg_TetR-rel_C_sf"/>
</dbReference>
<dbReference type="PANTHER" id="PTHR47506">
    <property type="entry name" value="TRANSCRIPTIONAL REGULATORY PROTEIN"/>
    <property type="match status" value="1"/>
</dbReference>
<dbReference type="InterPro" id="IPR023772">
    <property type="entry name" value="DNA-bd_HTH_TetR-type_CS"/>
</dbReference>
<organism evidence="6 7">
    <name type="scientific">Nocardiopsis endophytica</name>
    <dbReference type="NCBI Taxonomy" id="3018445"/>
    <lineage>
        <taxon>Bacteria</taxon>
        <taxon>Bacillati</taxon>
        <taxon>Actinomycetota</taxon>
        <taxon>Actinomycetes</taxon>
        <taxon>Streptosporangiales</taxon>
        <taxon>Nocardiopsidaceae</taxon>
        <taxon>Nocardiopsis</taxon>
    </lineage>
</organism>
<sequence>MAGRGRPRRFDREAALRTAMRLFWEHGYEGTSLAMLTAAMGITPTSLYAAFGAKDDLFREAVELYNSPQSSPTDRAMGRPTAREAVEAMLRGNADAYVDPETPAGCMVVLSGVNLAEGNEHIRAYLAECRRRDHAKVRGRIVRGTEEGDLPPGADADTLASYALTVLHGLSIQARDGADRERVHAVVDAAMAGWDRLARQARPDAASPAS</sequence>
<feature type="DNA-binding region" description="H-T-H motif" evidence="4">
    <location>
        <begin position="32"/>
        <end position="51"/>
    </location>
</feature>
<dbReference type="Gene3D" id="1.10.357.10">
    <property type="entry name" value="Tetracycline Repressor, domain 2"/>
    <property type="match status" value="1"/>
</dbReference>
<dbReference type="Pfam" id="PF16925">
    <property type="entry name" value="TetR_C_13"/>
    <property type="match status" value="1"/>
</dbReference>
<feature type="domain" description="HTH tetR-type" evidence="5">
    <location>
        <begin position="9"/>
        <end position="69"/>
    </location>
</feature>
<dbReference type="EMBL" id="JAQFWQ010000029">
    <property type="protein sequence ID" value="MDA2811415.1"/>
    <property type="molecule type" value="Genomic_DNA"/>
</dbReference>
<keyword evidence="3" id="KW-0804">Transcription</keyword>
<keyword evidence="2 4" id="KW-0238">DNA-binding</keyword>
<dbReference type="RefSeq" id="WP_270685871.1">
    <property type="nucleotide sequence ID" value="NZ_JAQFWQ010000029.1"/>
</dbReference>
<evidence type="ECO:0000259" key="5">
    <source>
        <dbReference type="PROSITE" id="PS50977"/>
    </source>
</evidence>
<evidence type="ECO:0000313" key="6">
    <source>
        <dbReference type="EMBL" id="MDA2811415.1"/>
    </source>
</evidence>
<dbReference type="InterPro" id="IPR009057">
    <property type="entry name" value="Homeodomain-like_sf"/>
</dbReference>
<dbReference type="SUPFAM" id="SSF48498">
    <property type="entry name" value="Tetracyclin repressor-like, C-terminal domain"/>
    <property type="match status" value="1"/>
</dbReference>
<protein>
    <submittedName>
        <fullName evidence="6">TetR/AcrR family transcriptional regulator</fullName>
    </submittedName>
</protein>
<gene>
    <name evidence="6" type="ORF">O4J56_12300</name>
</gene>
<dbReference type="Proteomes" id="UP001527866">
    <property type="component" value="Unassembled WGS sequence"/>
</dbReference>